<reference evidence="1" key="1">
    <citation type="submission" date="2018-05" db="EMBL/GenBank/DDBJ databases">
        <authorList>
            <person name="Lanie J.A."/>
            <person name="Ng W.-L."/>
            <person name="Kazmierczak K.M."/>
            <person name="Andrzejewski T.M."/>
            <person name="Davidsen T.M."/>
            <person name="Wayne K.J."/>
            <person name="Tettelin H."/>
            <person name="Glass J.I."/>
            <person name="Rusch D."/>
            <person name="Podicherti R."/>
            <person name="Tsui H.-C.T."/>
            <person name="Winkler M.E."/>
        </authorList>
    </citation>
    <scope>NUCLEOTIDE SEQUENCE</scope>
</reference>
<proteinExistence type="predicted"/>
<gene>
    <name evidence="1" type="ORF">METZ01_LOCUS110429</name>
</gene>
<evidence type="ECO:0000313" key="1">
    <source>
        <dbReference type="EMBL" id="SVA57575.1"/>
    </source>
</evidence>
<organism evidence="1">
    <name type="scientific">marine metagenome</name>
    <dbReference type="NCBI Taxonomy" id="408172"/>
    <lineage>
        <taxon>unclassified sequences</taxon>
        <taxon>metagenomes</taxon>
        <taxon>ecological metagenomes</taxon>
    </lineage>
</organism>
<accession>A0A381WYJ8</accession>
<dbReference type="EMBL" id="UINC01013302">
    <property type="protein sequence ID" value="SVA57575.1"/>
    <property type="molecule type" value="Genomic_DNA"/>
</dbReference>
<protein>
    <submittedName>
        <fullName evidence="1">Uncharacterized protein</fullName>
    </submittedName>
</protein>
<name>A0A381WYJ8_9ZZZZ</name>
<dbReference type="AlphaFoldDB" id="A0A381WYJ8"/>
<sequence>MPSNQIGKGRYFEEVVAHNHCQKVTYIVCDIIDFPKVKVRFEHGKNLIEEYPKCSISFAKRNHFFA</sequence>